<feature type="non-terminal residue" evidence="4">
    <location>
        <position position="1"/>
    </location>
</feature>
<evidence type="ECO:0000259" key="3">
    <source>
        <dbReference type="Pfam" id="PF14392"/>
    </source>
</evidence>
<protein>
    <recommendedName>
        <fullName evidence="6">DUF4283 domain-containing protein</fullName>
    </recommendedName>
</protein>
<feature type="domain" description="Zinc knuckle CX2CX4HX4C" evidence="3">
    <location>
        <begin position="176"/>
        <end position="223"/>
    </location>
</feature>
<dbReference type="EMBL" id="CACSLK010029344">
    <property type="protein sequence ID" value="CAA0835582.1"/>
    <property type="molecule type" value="Genomic_DNA"/>
</dbReference>
<dbReference type="Pfam" id="PF14111">
    <property type="entry name" value="DUF4283"/>
    <property type="match status" value="1"/>
</dbReference>
<evidence type="ECO:0000256" key="1">
    <source>
        <dbReference type="SAM" id="MobiDB-lite"/>
    </source>
</evidence>
<accession>A0A9N7RM61</accession>
<dbReference type="PANTHER" id="PTHR31286">
    <property type="entry name" value="GLYCINE-RICH CELL WALL STRUCTURAL PROTEIN 1.8-LIKE"/>
    <property type="match status" value="1"/>
</dbReference>
<proteinExistence type="predicted"/>
<name>A0A9N7RM61_STRHE</name>
<dbReference type="OrthoDB" id="1297835at2759"/>
<gene>
    <name evidence="4" type="ORF">SHERM_02950</name>
</gene>
<dbReference type="Pfam" id="PF14392">
    <property type="entry name" value="zf-CCHC_4"/>
    <property type="match status" value="1"/>
</dbReference>
<feature type="compositionally biased region" description="Low complexity" evidence="1">
    <location>
        <begin position="277"/>
        <end position="288"/>
    </location>
</feature>
<evidence type="ECO:0008006" key="6">
    <source>
        <dbReference type="Google" id="ProtNLM"/>
    </source>
</evidence>
<dbReference type="SUPFAM" id="SSF56219">
    <property type="entry name" value="DNase I-like"/>
    <property type="match status" value="1"/>
</dbReference>
<dbReference type="AlphaFoldDB" id="A0A9N7RM61"/>
<feature type="compositionally biased region" description="Polar residues" evidence="1">
    <location>
        <begin position="307"/>
        <end position="317"/>
    </location>
</feature>
<feature type="compositionally biased region" description="Polar residues" evidence="1">
    <location>
        <begin position="253"/>
        <end position="264"/>
    </location>
</feature>
<evidence type="ECO:0000313" key="5">
    <source>
        <dbReference type="Proteomes" id="UP001153555"/>
    </source>
</evidence>
<keyword evidence="5" id="KW-1185">Reference proteome</keyword>
<dbReference type="Proteomes" id="UP001153555">
    <property type="component" value="Unassembled WGS sequence"/>
</dbReference>
<reference evidence="4" key="1">
    <citation type="submission" date="2019-12" db="EMBL/GenBank/DDBJ databases">
        <authorList>
            <person name="Scholes J."/>
        </authorList>
    </citation>
    <scope>NUCLEOTIDE SEQUENCE</scope>
</reference>
<organism evidence="4 5">
    <name type="scientific">Striga hermonthica</name>
    <name type="common">Purple witchweed</name>
    <name type="synonym">Buchnera hermonthica</name>
    <dbReference type="NCBI Taxonomy" id="68872"/>
    <lineage>
        <taxon>Eukaryota</taxon>
        <taxon>Viridiplantae</taxon>
        <taxon>Streptophyta</taxon>
        <taxon>Embryophyta</taxon>
        <taxon>Tracheophyta</taxon>
        <taxon>Spermatophyta</taxon>
        <taxon>Magnoliopsida</taxon>
        <taxon>eudicotyledons</taxon>
        <taxon>Gunneridae</taxon>
        <taxon>Pentapetalae</taxon>
        <taxon>asterids</taxon>
        <taxon>lamiids</taxon>
        <taxon>Lamiales</taxon>
        <taxon>Orobanchaceae</taxon>
        <taxon>Buchnereae</taxon>
        <taxon>Striga</taxon>
    </lineage>
</organism>
<feature type="domain" description="DUF4283" evidence="2">
    <location>
        <begin position="34"/>
        <end position="115"/>
    </location>
</feature>
<comment type="caution">
    <text evidence="4">The sequence shown here is derived from an EMBL/GenBank/DDBJ whole genome shotgun (WGS) entry which is preliminary data.</text>
</comment>
<feature type="region of interest" description="Disordered" evidence="1">
    <location>
        <begin position="249"/>
        <end position="323"/>
    </location>
</feature>
<evidence type="ECO:0000259" key="2">
    <source>
        <dbReference type="Pfam" id="PF14111"/>
    </source>
</evidence>
<sequence length="818" mass="93432">NPDEDLSNQLRVFSLSDKEATFINIARSDITLSADECNRSLFGKIIGDRTTSWIGVKRTMTNIWRLSQDMEIKELSPNYFQFIFQSREDKMKVATGINWSFENQYLVLKEWRTGISIKHPCFNELNLWVQVTNTPLDWLSTEVGLKIGKAFKQVKNVVLASAGNHGGKYLRLLVTVDLEEPLPRVANIRLGEQTAQVGFKYEKLLNLYHYCGMIGHLDRSCSKRISDINNNSLKEGQYGDFMKVSEGLKRFDPTTSGSKGTPHTESPKENEHMSHPQTSSQQAETSQQLIHVPDVTPATLNEGDQDSVASASHSPGNQEALVESSLQIVESYKAKAMEVDPESPHPISNFCLSETLPSQTTQLGPSTISQLRELKKAHHPNFLFLSETKKQKSFVKSIGSKLGYADRLAIVDPTGLSGGLVLFWDSNIVIQQIICKEFFIAVHFSLPPGTLQWGLFVYLNPCRIIRTAQWEELLQQKNTWGSCWFAIGDWNDIWKASDKQGGIARSTTSLRPFNSFIDGMEMEELNMRGYPFTWCNNRVPDELVEEQLDRAFGSLDWHQNFPNASVTNILRSSSDHSALLLNSGLLSDWKQSRFHFDKRWVSKDGFADTVKQAWLIPVTGTPFFRLKEKIKHTRIALLKWSSSFRSQNQTVIEELTHQMNTLNEDKMGNNWVIWDETKRALNKDHIQEELYWQQKSRQRWLKEGDANTKFFHAFTLQRRKQNAITRLVSNQGRILTSQQDIEGHISEFYSNLFSSEVSWGGDSLLHLIPQTISAEMNDDLLKPVTEEEIKSALFNLHADKAPGEEGMSSFFYQHFWEL</sequence>
<dbReference type="InterPro" id="IPR040256">
    <property type="entry name" value="At4g02000-like"/>
</dbReference>
<feature type="non-terminal residue" evidence="4">
    <location>
        <position position="818"/>
    </location>
</feature>
<dbReference type="PANTHER" id="PTHR31286:SF178">
    <property type="entry name" value="DUF4283 DOMAIN-CONTAINING PROTEIN"/>
    <property type="match status" value="1"/>
</dbReference>
<dbReference type="InterPro" id="IPR025558">
    <property type="entry name" value="DUF4283"/>
</dbReference>
<dbReference type="Gene3D" id="3.60.10.10">
    <property type="entry name" value="Endonuclease/exonuclease/phosphatase"/>
    <property type="match status" value="1"/>
</dbReference>
<evidence type="ECO:0000313" key="4">
    <source>
        <dbReference type="EMBL" id="CAA0835582.1"/>
    </source>
</evidence>
<dbReference type="InterPro" id="IPR036691">
    <property type="entry name" value="Endo/exonu/phosph_ase_sf"/>
</dbReference>
<dbReference type="InterPro" id="IPR025836">
    <property type="entry name" value="Zn_knuckle_CX2CX4HX4C"/>
</dbReference>
<feature type="compositionally biased region" description="Basic and acidic residues" evidence="1">
    <location>
        <begin position="265"/>
        <end position="274"/>
    </location>
</feature>